<protein>
    <submittedName>
        <fullName evidence="1">Uncharacterized protein</fullName>
    </submittedName>
</protein>
<dbReference type="EMBL" id="KV454439">
    <property type="protein sequence ID" value="ODQ77690.1"/>
    <property type="molecule type" value="Genomic_DNA"/>
</dbReference>
<proteinExistence type="predicted"/>
<evidence type="ECO:0000313" key="2">
    <source>
        <dbReference type="Proteomes" id="UP000094336"/>
    </source>
</evidence>
<organism evidence="1 2">
    <name type="scientific">Babjeviella inositovora NRRL Y-12698</name>
    <dbReference type="NCBI Taxonomy" id="984486"/>
    <lineage>
        <taxon>Eukaryota</taxon>
        <taxon>Fungi</taxon>
        <taxon>Dikarya</taxon>
        <taxon>Ascomycota</taxon>
        <taxon>Saccharomycotina</taxon>
        <taxon>Pichiomycetes</taxon>
        <taxon>Serinales incertae sedis</taxon>
        <taxon>Babjeviella</taxon>
    </lineage>
</organism>
<sequence length="65" mass="7605">MAVVCGLESSAHRLDRARTLVLNPVRLALNPVQLRVRAIFYRQLTLWSQYIAYPEILHRKPQHKP</sequence>
<dbReference type="GeneID" id="30147746"/>
<dbReference type="Proteomes" id="UP000094336">
    <property type="component" value="Unassembled WGS sequence"/>
</dbReference>
<dbReference type="RefSeq" id="XP_018983018.1">
    <property type="nucleotide sequence ID" value="XM_019129893.1"/>
</dbReference>
<reference evidence="2" key="1">
    <citation type="submission" date="2016-05" db="EMBL/GenBank/DDBJ databases">
        <title>Comparative genomics of biotechnologically important yeasts.</title>
        <authorList>
            <consortium name="DOE Joint Genome Institute"/>
            <person name="Riley R."/>
            <person name="Haridas S."/>
            <person name="Wolfe K.H."/>
            <person name="Lopes M.R."/>
            <person name="Hittinger C.T."/>
            <person name="Goker M."/>
            <person name="Salamov A."/>
            <person name="Wisecaver J."/>
            <person name="Long T.M."/>
            <person name="Aerts A.L."/>
            <person name="Barry K."/>
            <person name="Choi C."/>
            <person name="Clum A."/>
            <person name="Coughlan A.Y."/>
            <person name="Deshpande S."/>
            <person name="Douglass A.P."/>
            <person name="Hanson S.J."/>
            <person name="Klenk H.-P."/>
            <person name="Labutti K."/>
            <person name="Lapidus A."/>
            <person name="Lindquist E."/>
            <person name="Lipzen A."/>
            <person name="Meier-Kolthoff J.P."/>
            <person name="Ohm R.A."/>
            <person name="Otillar R.P."/>
            <person name="Pangilinan J."/>
            <person name="Peng Y."/>
            <person name="Rokas A."/>
            <person name="Rosa C.A."/>
            <person name="Scheuner C."/>
            <person name="Sibirny A.A."/>
            <person name="Slot J.C."/>
            <person name="Stielow J.B."/>
            <person name="Sun H."/>
            <person name="Kurtzman C.P."/>
            <person name="Blackwell M."/>
            <person name="Grigoriev I.V."/>
            <person name="Jeffries T.W."/>
        </authorList>
    </citation>
    <scope>NUCLEOTIDE SEQUENCE [LARGE SCALE GENOMIC DNA]</scope>
    <source>
        <strain evidence="2">NRRL Y-12698</strain>
    </source>
</reference>
<gene>
    <name evidence="1" type="ORF">BABINDRAFT_163400</name>
</gene>
<name>A0A1E3QJ62_9ASCO</name>
<evidence type="ECO:0000313" key="1">
    <source>
        <dbReference type="EMBL" id="ODQ77690.1"/>
    </source>
</evidence>
<accession>A0A1E3QJ62</accession>
<keyword evidence="2" id="KW-1185">Reference proteome</keyword>
<dbReference type="AlphaFoldDB" id="A0A1E3QJ62"/>